<dbReference type="Pfam" id="PF15594">
    <property type="entry name" value="Imm50"/>
    <property type="match status" value="1"/>
</dbReference>
<dbReference type="OrthoDB" id="2867502at2"/>
<reference evidence="2" key="1">
    <citation type="submission" date="2015-05" db="EMBL/GenBank/DDBJ databases">
        <authorList>
            <person name="Urmite Genomes"/>
        </authorList>
    </citation>
    <scope>NUCLEOTIDE SEQUENCE [LARGE SCALE GENOMIC DNA]</scope>
    <source>
        <strain evidence="2">LF1</strain>
    </source>
</reference>
<proteinExistence type="predicted"/>
<evidence type="ECO:0000313" key="1">
    <source>
        <dbReference type="EMBL" id="CRK84582.1"/>
    </source>
</evidence>
<evidence type="ECO:0000313" key="2">
    <source>
        <dbReference type="Proteomes" id="UP000199087"/>
    </source>
</evidence>
<evidence type="ECO:0008006" key="3">
    <source>
        <dbReference type="Google" id="ProtNLM"/>
    </source>
</evidence>
<dbReference type="InterPro" id="IPR028957">
    <property type="entry name" value="Imm50"/>
</dbReference>
<name>A0A0U1P392_9BACI</name>
<protein>
    <recommendedName>
        <fullName evidence="3">Immunity protein 50</fullName>
    </recommendedName>
</protein>
<accession>A0A0U1P392</accession>
<organism evidence="1 2">
    <name type="scientific">Neobacillus massiliamazoniensis</name>
    <dbReference type="NCBI Taxonomy" id="1499688"/>
    <lineage>
        <taxon>Bacteria</taxon>
        <taxon>Bacillati</taxon>
        <taxon>Bacillota</taxon>
        <taxon>Bacilli</taxon>
        <taxon>Bacillales</taxon>
        <taxon>Bacillaceae</taxon>
        <taxon>Neobacillus</taxon>
    </lineage>
</organism>
<dbReference type="RefSeq" id="WP_090638652.1">
    <property type="nucleotide sequence ID" value="NZ_CVRB01000005.1"/>
</dbReference>
<sequence length="130" mass="14920">MWYSALERTHFLKNLYNDVPELKNVRIGEFSVQDEGQIVSISFDMPYYADNPPEKWVKQGYNTINVRLDFTAIRELSLKSGSQDFRGNIEINKDESDLLQIEITGTINAFIKAESGFLQSVEGYINGNLF</sequence>
<dbReference type="AlphaFoldDB" id="A0A0U1P392"/>
<dbReference type="Proteomes" id="UP000199087">
    <property type="component" value="Unassembled WGS sequence"/>
</dbReference>
<dbReference type="STRING" id="1499688.BN000_04624"/>
<keyword evidence="2" id="KW-1185">Reference proteome</keyword>
<dbReference type="EMBL" id="CVRB01000005">
    <property type="protein sequence ID" value="CRK84582.1"/>
    <property type="molecule type" value="Genomic_DNA"/>
</dbReference>
<gene>
    <name evidence="1" type="ORF">BN000_04624</name>
</gene>